<evidence type="ECO:0000313" key="1">
    <source>
        <dbReference type="EMBL" id="BCY25715.1"/>
    </source>
</evidence>
<proteinExistence type="predicted"/>
<reference evidence="1" key="1">
    <citation type="submission" date="2021-06" db="EMBL/GenBank/DDBJ databases">
        <title>Genome sequence of Cutibacterium modestum strain KB17-24694.</title>
        <authorList>
            <person name="Dekio I."/>
            <person name="Asahina A."/>
            <person name="Nishida M."/>
        </authorList>
    </citation>
    <scope>NUCLEOTIDE SEQUENCE</scope>
    <source>
        <strain evidence="1">KB17-24694</strain>
    </source>
</reference>
<organism evidence="1 2">
    <name type="scientific">Cutibacterium modestum</name>
    <dbReference type="NCBI Taxonomy" id="2559073"/>
    <lineage>
        <taxon>Bacteria</taxon>
        <taxon>Bacillati</taxon>
        <taxon>Actinomycetota</taxon>
        <taxon>Actinomycetes</taxon>
        <taxon>Propionibacteriales</taxon>
        <taxon>Propionibacteriaceae</taxon>
        <taxon>Cutibacterium</taxon>
    </lineage>
</organism>
<evidence type="ECO:0000313" key="2">
    <source>
        <dbReference type="Proteomes" id="UP000825072"/>
    </source>
</evidence>
<dbReference type="EMBL" id="AP024747">
    <property type="protein sequence ID" value="BCY25715.1"/>
    <property type="molecule type" value="Genomic_DNA"/>
</dbReference>
<sequence>MGARARSSLAVQTFDAVVTIPMFSAHLDPKICCTQSIPRAHIRIDTHLAANVYVPDSPPRVPLLASIDMA</sequence>
<accession>A0AAD1NW46</accession>
<gene>
    <name evidence="1" type="ORF">KB1_17050</name>
</gene>
<protein>
    <submittedName>
        <fullName evidence="1">Uncharacterized protein</fullName>
    </submittedName>
</protein>
<dbReference type="Proteomes" id="UP000825072">
    <property type="component" value="Chromosome 1"/>
</dbReference>
<dbReference type="AlphaFoldDB" id="A0AAD1NW46"/>
<name>A0AAD1NW46_9ACTN</name>